<dbReference type="OrthoDB" id="3707933at2"/>
<dbReference type="Proteomes" id="UP000282084">
    <property type="component" value="Unassembled WGS sequence"/>
</dbReference>
<dbReference type="AlphaFoldDB" id="A0A495VLF5"/>
<feature type="coiled-coil region" evidence="1">
    <location>
        <begin position="70"/>
        <end position="104"/>
    </location>
</feature>
<reference evidence="4 5" key="1">
    <citation type="submission" date="2018-10" db="EMBL/GenBank/DDBJ databases">
        <title>Sequencing the genomes of 1000 actinobacteria strains.</title>
        <authorList>
            <person name="Klenk H.-P."/>
        </authorList>
    </citation>
    <scope>NUCLEOTIDE SEQUENCE [LARGE SCALE GENOMIC DNA]</scope>
    <source>
        <strain evidence="4 5">DSM 43800</strain>
    </source>
</reference>
<sequence length="136" mass="14762">MGPEILSAAIAAAPQTAILAYLVILIKQVMGHATVDRGDYRADLDAAEERHAAEMTRLRDAYSADLSAVRESAAADVAAVRAELAEVRQRLTDVYAQLDQERRARWRAEDVAAEVRRSAVTTTDPEAGTPPHPLGR</sequence>
<protein>
    <submittedName>
        <fullName evidence="4">Uncharacterized protein</fullName>
    </submittedName>
</protein>
<evidence type="ECO:0000313" key="5">
    <source>
        <dbReference type="Proteomes" id="UP000282084"/>
    </source>
</evidence>
<dbReference type="EMBL" id="RBXO01000002">
    <property type="protein sequence ID" value="RKT49367.1"/>
    <property type="molecule type" value="Genomic_DNA"/>
</dbReference>
<keyword evidence="1" id="KW-0175">Coiled coil</keyword>
<keyword evidence="3" id="KW-0812">Transmembrane</keyword>
<gene>
    <name evidence="4" type="ORF">C8E97_6746</name>
</gene>
<keyword evidence="3" id="KW-0472">Membrane</keyword>
<accession>A0A495VLF5</accession>
<keyword evidence="3" id="KW-1133">Transmembrane helix</keyword>
<evidence type="ECO:0000256" key="1">
    <source>
        <dbReference type="SAM" id="Coils"/>
    </source>
</evidence>
<comment type="caution">
    <text evidence="4">The sequence shown here is derived from an EMBL/GenBank/DDBJ whole genome shotgun (WGS) entry which is preliminary data.</text>
</comment>
<proteinExistence type="predicted"/>
<organism evidence="4 5">
    <name type="scientific">Saccharothrix australiensis</name>
    <dbReference type="NCBI Taxonomy" id="2072"/>
    <lineage>
        <taxon>Bacteria</taxon>
        <taxon>Bacillati</taxon>
        <taxon>Actinomycetota</taxon>
        <taxon>Actinomycetes</taxon>
        <taxon>Pseudonocardiales</taxon>
        <taxon>Pseudonocardiaceae</taxon>
        <taxon>Saccharothrix</taxon>
    </lineage>
</organism>
<keyword evidence="5" id="KW-1185">Reference proteome</keyword>
<evidence type="ECO:0000313" key="4">
    <source>
        <dbReference type="EMBL" id="RKT49367.1"/>
    </source>
</evidence>
<evidence type="ECO:0000256" key="2">
    <source>
        <dbReference type="SAM" id="MobiDB-lite"/>
    </source>
</evidence>
<feature type="transmembrane region" description="Helical" evidence="3">
    <location>
        <begin position="6"/>
        <end position="26"/>
    </location>
</feature>
<evidence type="ECO:0000256" key="3">
    <source>
        <dbReference type="SAM" id="Phobius"/>
    </source>
</evidence>
<feature type="region of interest" description="Disordered" evidence="2">
    <location>
        <begin position="109"/>
        <end position="136"/>
    </location>
</feature>
<name>A0A495VLF5_9PSEU</name>
<dbReference type="RefSeq" id="WP_121012970.1">
    <property type="nucleotide sequence ID" value="NZ_RBXO01000002.1"/>
</dbReference>